<keyword evidence="2" id="KW-1185">Reference proteome</keyword>
<dbReference type="SUPFAM" id="SSF56219">
    <property type="entry name" value="DNase I-like"/>
    <property type="match status" value="1"/>
</dbReference>
<organism evidence="1 2">
    <name type="scientific">Mytilus edulis</name>
    <name type="common">Blue mussel</name>
    <dbReference type="NCBI Taxonomy" id="6550"/>
    <lineage>
        <taxon>Eukaryota</taxon>
        <taxon>Metazoa</taxon>
        <taxon>Spiralia</taxon>
        <taxon>Lophotrochozoa</taxon>
        <taxon>Mollusca</taxon>
        <taxon>Bivalvia</taxon>
        <taxon>Autobranchia</taxon>
        <taxon>Pteriomorphia</taxon>
        <taxon>Mytilida</taxon>
        <taxon>Mytiloidea</taxon>
        <taxon>Mytilidae</taxon>
        <taxon>Mytilinae</taxon>
        <taxon>Mytilus</taxon>
    </lineage>
</organism>
<evidence type="ECO:0008006" key="3">
    <source>
        <dbReference type="Google" id="ProtNLM"/>
    </source>
</evidence>
<dbReference type="OrthoDB" id="6923580at2759"/>
<sequence length="1135" mass="125620">MPPRTDPKKKTKSFNEVCSNFAEACSGIESDANNPANELLDLLKASTENSQALNESEMTAVKVMQLLLPAVNVLSSTMIIKNCAVQDAKIEKIYSAVRLNAYAIDNQNQYSRRENLRIAGINEEEGEDLFSVLVTICDAMNLKLNKSDIVSCHRVGKKGIQNNNRTVIMRTTRDFKAKIFANKKGLHGKPDFKNIYFNDDLTTLKFKLFQIVRKLDNVKAAHTRDGKIHCILKDNSRQTVENPDDLFKLVKEGNSSNRVSSQVIVTAHSSFVNSDNGVHVNSVKEGNSSNRVSSQVIVTAHSSFVNSDNGVHVNSVKEGNSSNRVSSRVIVTAHSSFVNSDNGVHVNSVKEGNSSNRVSSQVIVTAHSSFVNSDNGVHVNSVKEGNSSNRVSSQVIVTAHSSFVNSDNGVHVNSVKEGNSSNPVSSRVIVTAHSSFVNSDNGVHVNSVKEGNSSNRVSSRVIVTAHSSFVNSDNGVHVNSVKEGNSSNRVSSQVIVTAHSSFVNSDNGVHVNSVKEGNSSNRVSSQVIVTAHSSFVNSDNGENSIDTSVQNTKSESVKSNSCDSVKVLALNVCDLKSKLKSPELEVLCNNYDILCFSESKLDQYDVINIKHFKSLPPLNRKNAKRKSGGIIVFVRDYLFENVEVLNSSNENVLWFILDNNVFDYATLFGAVYIPPESSNYSNIDIFDVLERDIIKYTAETRCKVCLLGDFNAHTGTKTDFTEINDYVLNSVQLEDVINSVNLETLGIDVSRNSLDLSVNNYGNRLLQLCQNIELLIVNGRLGKDKGIGALTCKNTTIVDYCILSPELFPYISEFEVLPFDPMLSDVHNALHVKILCKLIDVNKCMNSGEPSTIVKAVWDSKNLQSFNDCLNDENIVCLNDKLDAIDIASVSKDSINSLIEECNNIIIQAASECGMLKEKNIVNNNCNRNIKNCKVKKPWFNQECYTKRKDYHKAKSYNWRVKSVESKNNLIRCSKAYKKVCNLQYNEYRKNFIKKLRNLSQSDPKSYWSLLNKSSNTKTNVLEKISLECFHEHFKKLSNVQHDQNGDFTDDIDCNAVTNLNFELNSVITVDEVVKAIKSLKNNKSSAGVPTASFNLGQSQICKLHWCTIECSVIDATNNAICSIVQCAIKLILTG</sequence>
<gene>
    <name evidence="1" type="ORF">MEDL_3916</name>
</gene>
<evidence type="ECO:0000313" key="2">
    <source>
        <dbReference type="Proteomes" id="UP000683360"/>
    </source>
</evidence>
<dbReference type="Proteomes" id="UP000683360">
    <property type="component" value="Unassembled WGS sequence"/>
</dbReference>
<dbReference type="Gene3D" id="3.60.10.10">
    <property type="entry name" value="Endonuclease/exonuclease/phosphatase"/>
    <property type="match status" value="1"/>
</dbReference>
<dbReference type="EMBL" id="CAJPWZ010000245">
    <property type="protein sequence ID" value="CAG2188500.1"/>
    <property type="molecule type" value="Genomic_DNA"/>
</dbReference>
<proteinExistence type="predicted"/>
<dbReference type="InterPro" id="IPR036691">
    <property type="entry name" value="Endo/exonu/phosph_ase_sf"/>
</dbReference>
<accession>A0A8S3Q2X8</accession>
<evidence type="ECO:0000313" key="1">
    <source>
        <dbReference type="EMBL" id="CAG2188500.1"/>
    </source>
</evidence>
<comment type="caution">
    <text evidence="1">The sequence shown here is derived from an EMBL/GenBank/DDBJ whole genome shotgun (WGS) entry which is preliminary data.</text>
</comment>
<protein>
    <recommendedName>
        <fullName evidence="3">Endonuclease/exonuclease/phosphatase domain-containing protein</fullName>
    </recommendedName>
</protein>
<reference evidence="1" key="1">
    <citation type="submission" date="2021-03" db="EMBL/GenBank/DDBJ databases">
        <authorList>
            <person name="Bekaert M."/>
        </authorList>
    </citation>
    <scope>NUCLEOTIDE SEQUENCE</scope>
</reference>
<name>A0A8S3Q2X8_MYTED</name>
<dbReference type="AlphaFoldDB" id="A0A8S3Q2X8"/>